<proteinExistence type="inferred from homology"/>
<protein>
    <submittedName>
        <fullName evidence="5">Purine catabolism regulator</fullName>
    </submittedName>
</protein>
<evidence type="ECO:0000259" key="3">
    <source>
        <dbReference type="Pfam" id="PF13556"/>
    </source>
</evidence>
<dbReference type="PANTHER" id="PTHR33744">
    <property type="entry name" value="CARBOHYDRATE DIACID REGULATOR"/>
    <property type="match status" value="1"/>
</dbReference>
<dbReference type="Gene3D" id="1.10.10.2840">
    <property type="entry name" value="PucR C-terminal helix-turn-helix domain"/>
    <property type="match status" value="1"/>
</dbReference>
<feature type="domain" description="PucR C-terminal helix-turn-helix" evidence="3">
    <location>
        <begin position="482"/>
        <end position="540"/>
    </location>
</feature>
<feature type="domain" description="Purine catabolism PurC-like" evidence="2">
    <location>
        <begin position="11"/>
        <end position="130"/>
    </location>
</feature>
<organism evidence="5 6">
    <name type="scientific">Anaerospora hongkongensis</name>
    <dbReference type="NCBI Taxonomy" id="244830"/>
    <lineage>
        <taxon>Bacteria</taxon>
        <taxon>Bacillati</taxon>
        <taxon>Bacillota</taxon>
        <taxon>Negativicutes</taxon>
        <taxon>Selenomonadales</taxon>
        <taxon>Sporomusaceae</taxon>
        <taxon>Anaerospora</taxon>
    </lineage>
</organism>
<dbReference type="Pfam" id="PF07905">
    <property type="entry name" value="PucR"/>
    <property type="match status" value="1"/>
</dbReference>
<evidence type="ECO:0000256" key="1">
    <source>
        <dbReference type="ARBA" id="ARBA00006754"/>
    </source>
</evidence>
<gene>
    <name evidence="5" type="ORF">EV210_107169</name>
</gene>
<dbReference type="RefSeq" id="WP_132080546.1">
    <property type="nucleotide sequence ID" value="NZ_DAMAKO010000006.1"/>
</dbReference>
<keyword evidence="6" id="KW-1185">Reference proteome</keyword>
<dbReference type="Proteomes" id="UP000295063">
    <property type="component" value="Unassembled WGS sequence"/>
</dbReference>
<dbReference type="Pfam" id="PF17853">
    <property type="entry name" value="GGDEF_2"/>
    <property type="match status" value="1"/>
</dbReference>
<dbReference type="InterPro" id="IPR051448">
    <property type="entry name" value="CdaR-like_regulators"/>
</dbReference>
<evidence type="ECO:0000313" key="5">
    <source>
        <dbReference type="EMBL" id="TCL36904.1"/>
    </source>
</evidence>
<dbReference type="Pfam" id="PF13556">
    <property type="entry name" value="HTH_30"/>
    <property type="match status" value="1"/>
</dbReference>
<dbReference type="PANTHER" id="PTHR33744:SF1">
    <property type="entry name" value="DNA-BINDING TRANSCRIPTIONAL ACTIVATOR ADER"/>
    <property type="match status" value="1"/>
</dbReference>
<reference evidence="5 6" key="1">
    <citation type="submission" date="2019-03" db="EMBL/GenBank/DDBJ databases">
        <title>Genomic Encyclopedia of Type Strains, Phase IV (KMG-IV): sequencing the most valuable type-strain genomes for metagenomic binning, comparative biology and taxonomic classification.</title>
        <authorList>
            <person name="Goeker M."/>
        </authorList>
    </citation>
    <scope>NUCLEOTIDE SEQUENCE [LARGE SCALE GENOMIC DNA]</scope>
    <source>
        <strain evidence="5 6">DSM 15969</strain>
    </source>
</reference>
<comment type="caution">
    <text evidence="5">The sequence shown here is derived from an EMBL/GenBank/DDBJ whole genome shotgun (WGS) entry which is preliminary data.</text>
</comment>
<evidence type="ECO:0000259" key="4">
    <source>
        <dbReference type="Pfam" id="PF17853"/>
    </source>
</evidence>
<evidence type="ECO:0000259" key="2">
    <source>
        <dbReference type="Pfam" id="PF07905"/>
    </source>
</evidence>
<dbReference type="InterPro" id="IPR042070">
    <property type="entry name" value="PucR_C-HTH_sf"/>
</dbReference>
<comment type="similarity">
    <text evidence="1">Belongs to the CdaR family.</text>
</comment>
<dbReference type="InterPro" id="IPR025736">
    <property type="entry name" value="PucR_C-HTH_dom"/>
</dbReference>
<dbReference type="AlphaFoldDB" id="A0A4R1PWW2"/>
<dbReference type="InterPro" id="IPR012914">
    <property type="entry name" value="PucR_dom"/>
</dbReference>
<sequence>MIPCAGISLREMLALPGLQHVRLIAGANGLDKAVTSVNIMEVPDIMEWTRAGELLLTTVYSIRNDTNAQSRLIPELAERKLAGLAIKPGRYIERTPDIMIEQANAYGFPLLEIPYDVSFPDIINPVLSEISNQQLAIIQRADEVHLHLNRVVLEGGNMQDIADVLVAALNNNAVIIQTFSNDVIVSSAEYNSEHRDIQKFIEKNSSYGTGTGRGKVWIDGRETGYFRSAICVGKKWYGTITVLETQTPVLRADEGTIERTAAVAALVLVNQLAVASVEQRYYNEFLNELLIAPHHEEKNLKGRARGWGIDLQQPHVVAAICFYCRSNETEEEYQLIAQRIIQGLREHFSDIAVGYKLDCIIMFMPLSPGWSGKEIHKVREKIKAIYERLVSRFGRAAGVECGYIGAGRPGSGLAGFQNSYREALQACQTGRKISPKEHICYYDDLGVWRLLGNIQDKKELHLFIEEMLGKLLLYDQEKGAELVKTLEVYFECNGKLKKVTEKMYVHYNTILYRLDRIQQITGCSLEDSTACLNLQIALKLLQIAKE</sequence>
<dbReference type="EMBL" id="SLUI01000007">
    <property type="protein sequence ID" value="TCL36904.1"/>
    <property type="molecule type" value="Genomic_DNA"/>
</dbReference>
<dbReference type="InterPro" id="IPR041522">
    <property type="entry name" value="CdaR_GGDEF"/>
</dbReference>
<evidence type="ECO:0000313" key="6">
    <source>
        <dbReference type="Proteomes" id="UP000295063"/>
    </source>
</evidence>
<dbReference type="OrthoDB" id="9792148at2"/>
<name>A0A4R1PWW2_9FIRM</name>
<accession>A0A4R1PWW2</accession>
<feature type="domain" description="CdaR GGDEF-like" evidence="4">
    <location>
        <begin position="296"/>
        <end position="428"/>
    </location>
</feature>